<dbReference type="GO" id="GO:0000209">
    <property type="term" value="P:protein polyubiquitination"/>
    <property type="evidence" value="ECO:0007669"/>
    <property type="project" value="TreeGrafter"/>
</dbReference>
<evidence type="ECO:0000313" key="2">
    <source>
        <dbReference type="EMBL" id="VDO01852.1"/>
    </source>
</evidence>
<accession>A0A3P7V810</accession>
<proteinExistence type="predicted"/>
<gene>
    <name evidence="2" type="ORF">HNAJ_LOCUS5992</name>
</gene>
<feature type="region of interest" description="Disordered" evidence="1">
    <location>
        <begin position="1"/>
        <end position="20"/>
    </location>
</feature>
<sequence>MLNKSDIVQVKQPSGGGLPQRVPDFVQSTPRPITMGFLASKLPTAAHSNASTNIIKKKIISLAPENSRIHAIVGRCSTDDLATAAMCHLEYHVFTLNGKTVSSRRLPALAGKSGILLDGGSEDSSSYSNITLTNPSERPLLLRDSAGVVFPFLPPSRPGQESWVFPPWLDLPPVQCAALAWINTSRNPSSVSSQDRKSSVSEGDTRNTGTGNASADKKSSSASTRPPNDSRLLFGVVVTRETSLLQHIIRTDEAKVEETLRSLAAAAPSRLETVACEMADGHRTILHMAVLMCAPLVRETAEMASTIENILKRTSSDGSADGSGWTTIPPSSTQQPSSSLPKSIQSILNL</sequence>
<evidence type="ECO:0000256" key="1">
    <source>
        <dbReference type="SAM" id="MobiDB-lite"/>
    </source>
</evidence>
<protein>
    <submittedName>
        <fullName evidence="2">Uncharacterized protein</fullName>
    </submittedName>
</protein>
<dbReference type="EMBL" id="UZAE01005833">
    <property type="protein sequence ID" value="VDO01852.1"/>
    <property type="molecule type" value="Genomic_DNA"/>
</dbReference>
<dbReference type="OrthoDB" id="298098at2759"/>
<dbReference type="PANTHER" id="PTHR46276">
    <property type="entry name" value="E3 UBIQUITIN-PROTEIN LIGASE UBR5"/>
    <property type="match status" value="1"/>
</dbReference>
<organism evidence="2 3">
    <name type="scientific">Rodentolepis nana</name>
    <name type="common">Dwarf tapeworm</name>
    <name type="synonym">Hymenolepis nana</name>
    <dbReference type="NCBI Taxonomy" id="102285"/>
    <lineage>
        <taxon>Eukaryota</taxon>
        <taxon>Metazoa</taxon>
        <taxon>Spiralia</taxon>
        <taxon>Lophotrochozoa</taxon>
        <taxon>Platyhelminthes</taxon>
        <taxon>Cestoda</taxon>
        <taxon>Eucestoda</taxon>
        <taxon>Cyclophyllidea</taxon>
        <taxon>Hymenolepididae</taxon>
        <taxon>Rodentolepis</taxon>
    </lineage>
</organism>
<dbReference type="AlphaFoldDB" id="A0A3P7V810"/>
<dbReference type="GO" id="GO:0090263">
    <property type="term" value="P:positive regulation of canonical Wnt signaling pathway"/>
    <property type="evidence" value="ECO:0007669"/>
    <property type="project" value="TreeGrafter"/>
</dbReference>
<evidence type="ECO:0000313" key="3">
    <source>
        <dbReference type="Proteomes" id="UP000278807"/>
    </source>
</evidence>
<name>A0A3P7V810_RODNA</name>
<feature type="region of interest" description="Disordered" evidence="1">
    <location>
        <begin position="313"/>
        <end position="350"/>
    </location>
</feature>
<feature type="region of interest" description="Disordered" evidence="1">
    <location>
        <begin position="186"/>
        <end position="227"/>
    </location>
</feature>
<reference evidence="2 3" key="1">
    <citation type="submission" date="2018-11" db="EMBL/GenBank/DDBJ databases">
        <authorList>
            <consortium name="Pathogen Informatics"/>
        </authorList>
    </citation>
    <scope>NUCLEOTIDE SEQUENCE [LARGE SCALE GENOMIC DNA]</scope>
</reference>
<feature type="compositionally biased region" description="Basic and acidic residues" evidence="1">
    <location>
        <begin position="194"/>
        <end position="205"/>
    </location>
</feature>
<dbReference type="GO" id="GO:0005634">
    <property type="term" value="C:nucleus"/>
    <property type="evidence" value="ECO:0007669"/>
    <property type="project" value="TreeGrafter"/>
</dbReference>
<dbReference type="GO" id="GO:0005737">
    <property type="term" value="C:cytoplasm"/>
    <property type="evidence" value="ECO:0007669"/>
    <property type="project" value="TreeGrafter"/>
</dbReference>
<dbReference type="PANTHER" id="PTHR46276:SF1">
    <property type="entry name" value="E3 UBIQUITIN-PROTEIN LIGASE UBR5"/>
    <property type="match status" value="1"/>
</dbReference>
<keyword evidence="3" id="KW-1185">Reference proteome</keyword>
<dbReference type="Proteomes" id="UP000278807">
    <property type="component" value="Unassembled WGS sequence"/>
</dbReference>
<feature type="compositionally biased region" description="Polar residues" evidence="1">
    <location>
        <begin position="316"/>
        <end position="328"/>
    </location>
</feature>
<feature type="compositionally biased region" description="Low complexity" evidence="1">
    <location>
        <begin position="329"/>
        <end position="343"/>
    </location>
</feature>
<dbReference type="GO" id="GO:0034450">
    <property type="term" value="F:ubiquitin-ubiquitin ligase activity"/>
    <property type="evidence" value="ECO:0007669"/>
    <property type="project" value="TreeGrafter"/>
</dbReference>